<evidence type="ECO:0000313" key="2">
    <source>
        <dbReference type="EMBL" id="AIR89431.1"/>
    </source>
</evidence>
<proteinExistence type="predicted"/>
<evidence type="ECO:0000256" key="1">
    <source>
        <dbReference type="SAM" id="Coils"/>
    </source>
</evidence>
<dbReference type="PROSITE" id="PS51257">
    <property type="entry name" value="PROKAR_LIPOPROTEIN"/>
    <property type="match status" value="1"/>
</dbReference>
<gene>
    <name evidence="2" type="ORF">LK03_09125</name>
</gene>
<organism evidence="2 3">
    <name type="scientific">Pseudomonas cremoricolorata</name>
    <dbReference type="NCBI Taxonomy" id="157783"/>
    <lineage>
        <taxon>Bacteria</taxon>
        <taxon>Pseudomonadati</taxon>
        <taxon>Pseudomonadota</taxon>
        <taxon>Gammaproteobacteria</taxon>
        <taxon>Pseudomonadales</taxon>
        <taxon>Pseudomonadaceae</taxon>
        <taxon>Pseudomonas</taxon>
    </lineage>
</organism>
<dbReference type="KEGG" id="psw:LK03_09125"/>
<keyword evidence="2" id="KW-0449">Lipoprotein</keyword>
<dbReference type="RefSeq" id="WP_038412016.1">
    <property type="nucleotide sequence ID" value="NZ_CP009455.1"/>
</dbReference>
<dbReference type="Pfam" id="PF11254">
    <property type="entry name" value="DUF3053"/>
    <property type="match status" value="1"/>
</dbReference>
<keyword evidence="3" id="KW-1185">Reference proteome</keyword>
<reference evidence="2 3" key="1">
    <citation type="submission" date="2014-09" db="EMBL/GenBank/DDBJ databases">
        <authorList>
            <person name="Chan K.-G."/>
        </authorList>
    </citation>
    <scope>NUCLEOTIDE SEQUENCE [LARGE SCALE GENOMIC DNA]</scope>
    <source>
        <strain evidence="2 3">ND07</strain>
    </source>
</reference>
<dbReference type="eggNOG" id="ENOG502ZAGZ">
    <property type="taxonomic scope" value="Bacteria"/>
</dbReference>
<dbReference type="EMBL" id="CP009455">
    <property type="protein sequence ID" value="AIR89431.1"/>
    <property type="molecule type" value="Genomic_DNA"/>
</dbReference>
<accession>A0A089WLF4</accession>
<dbReference type="STRING" id="157783.LK03_09125"/>
<dbReference type="OrthoDB" id="8821151at2"/>
<dbReference type="InterPro" id="IPR021413">
    <property type="entry name" value="DUF3053"/>
</dbReference>
<protein>
    <submittedName>
        <fullName evidence="2">Lipoprotein</fullName>
    </submittedName>
</protein>
<name>A0A089WLF4_9PSED</name>
<feature type="coiled-coil region" evidence="1">
    <location>
        <begin position="113"/>
        <end position="140"/>
    </location>
</feature>
<keyword evidence="1" id="KW-0175">Coiled coil</keyword>
<sequence>MNVSFRPQWLLAAVIPFMLTACGDSEPDQRAAFKQFLQTRILDKPGVHVPKPSAEETKAFGDYASHYSVITDFNGKMDASVKPLGELTKKISVRSLNDVIEHRDDFKAAQTGLSEMGQNLKQYKEEADAAKAQLKQPEDLKPVYDQAYERTVSKPADTFLALLPQIDTAMAGIEDVGNYVEAHKAQIEIKGTQISVQDPKVLEELNTRLKSLNEQGQAVQQAQSRMQAVMLGR</sequence>
<dbReference type="Proteomes" id="UP000029493">
    <property type="component" value="Chromosome"/>
</dbReference>
<evidence type="ECO:0000313" key="3">
    <source>
        <dbReference type="Proteomes" id="UP000029493"/>
    </source>
</evidence>
<dbReference type="AlphaFoldDB" id="A0A089WLF4"/>